<reference evidence="3" key="1">
    <citation type="journal article" date="2016" name="Nature">
        <title>The genome of the seagrass Zostera marina reveals angiosperm adaptation to the sea.</title>
        <authorList>
            <person name="Olsen J.L."/>
            <person name="Rouze P."/>
            <person name="Verhelst B."/>
            <person name="Lin Y.-C."/>
            <person name="Bayer T."/>
            <person name="Collen J."/>
            <person name="Dattolo E."/>
            <person name="De Paoli E."/>
            <person name="Dittami S."/>
            <person name="Maumus F."/>
            <person name="Michel G."/>
            <person name="Kersting A."/>
            <person name="Lauritano C."/>
            <person name="Lohaus R."/>
            <person name="Toepel M."/>
            <person name="Tonon T."/>
            <person name="Vanneste K."/>
            <person name="Amirebrahimi M."/>
            <person name="Brakel J."/>
            <person name="Bostroem C."/>
            <person name="Chovatia M."/>
            <person name="Grimwood J."/>
            <person name="Jenkins J.W."/>
            <person name="Jueterbock A."/>
            <person name="Mraz A."/>
            <person name="Stam W.T."/>
            <person name="Tice H."/>
            <person name="Bornberg-Bauer E."/>
            <person name="Green P.J."/>
            <person name="Pearson G.A."/>
            <person name="Procaccini G."/>
            <person name="Duarte C.M."/>
            <person name="Schmutz J."/>
            <person name="Reusch T.B.H."/>
            <person name="Van de Peer Y."/>
        </authorList>
    </citation>
    <scope>NUCLEOTIDE SEQUENCE [LARGE SCALE GENOMIC DNA]</scope>
    <source>
        <strain evidence="3">cv. Finnish</strain>
    </source>
</reference>
<comment type="caution">
    <text evidence="2">The sequence shown here is derived from an EMBL/GenBank/DDBJ whole genome shotgun (WGS) entry which is preliminary data.</text>
</comment>
<evidence type="ECO:0000256" key="1">
    <source>
        <dbReference type="SAM" id="MobiDB-lite"/>
    </source>
</evidence>
<protein>
    <submittedName>
        <fullName evidence="2">Uncharacterized protein</fullName>
    </submittedName>
</protein>
<proteinExistence type="predicted"/>
<sequence>MFIISASHISTSIPLYVSRSRSLDLSDSGDEGGDNRSGGGEVVDVKNSDKKIDQLVDAVVGSDCKIKKFSFRR</sequence>
<accession>A0A0K9P0Z4</accession>
<evidence type="ECO:0000313" key="3">
    <source>
        <dbReference type="Proteomes" id="UP000036987"/>
    </source>
</evidence>
<name>A0A0K9P0Z4_ZOSMR</name>
<dbReference type="EMBL" id="LFYR01001330">
    <property type="protein sequence ID" value="KMZ62634.1"/>
    <property type="molecule type" value="Genomic_DNA"/>
</dbReference>
<dbReference type="Proteomes" id="UP000036987">
    <property type="component" value="Unassembled WGS sequence"/>
</dbReference>
<evidence type="ECO:0000313" key="2">
    <source>
        <dbReference type="EMBL" id="KMZ62634.1"/>
    </source>
</evidence>
<keyword evidence="3" id="KW-1185">Reference proteome</keyword>
<organism evidence="2 3">
    <name type="scientific">Zostera marina</name>
    <name type="common">Eelgrass</name>
    <dbReference type="NCBI Taxonomy" id="29655"/>
    <lineage>
        <taxon>Eukaryota</taxon>
        <taxon>Viridiplantae</taxon>
        <taxon>Streptophyta</taxon>
        <taxon>Embryophyta</taxon>
        <taxon>Tracheophyta</taxon>
        <taxon>Spermatophyta</taxon>
        <taxon>Magnoliopsida</taxon>
        <taxon>Liliopsida</taxon>
        <taxon>Zosteraceae</taxon>
        <taxon>Zostera</taxon>
    </lineage>
</organism>
<gene>
    <name evidence="2" type="ORF">ZOSMA_44G00340</name>
</gene>
<feature type="region of interest" description="Disordered" evidence="1">
    <location>
        <begin position="23"/>
        <end position="45"/>
    </location>
</feature>
<dbReference type="AlphaFoldDB" id="A0A0K9P0Z4"/>